<dbReference type="GO" id="GO:0012505">
    <property type="term" value="C:endomembrane system"/>
    <property type="evidence" value="ECO:0007669"/>
    <property type="project" value="TreeGrafter"/>
</dbReference>
<comment type="subcellular location">
    <subcellularLocation>
        <location evidence="1">Vacuole</location>
    </subcellularLocation>
</comment>
<gene>
    <name evidence="8" type="ORF">EJD97_014213</name>
</gene>
<comment type="caution">
    <text evidence="8">The sequence shown here is derived from an EMBL/GenBank/DDBJ whole genome shotgun (WGS) entry which is preliminary data.</text>
</comment>
<keyword evidence="6" id="KW-1133">Transmembrane helix</keyword>
<keyword evidence="6" id="KW-0812">Transmembrane</keyword>
<dbReference type="GO" id="GO:0016787">
    <property type="term" value="F:hydrolase activity"/>
    <property type="evidence" value="ECO:0007669"/>
    <property type="project" value="TreeGrafter"/>
</dbReference>
<evidence type="ECO:0000313" key="8">
    <source>
        <dbReference type="EMBL" id="TMW91551.1"/>
    </source>
</evidence>
<evidence type="ECO:0000259" key="7">
    <source>
        <dbReference type="Pfam" id="PF03088"/>
    </source>
</evidence>
<evidence type="ECO:0000256" key="3">
    <source>
        <dbReference type="ARBA" id="ARBA00022554"/>
    </source>
</evidence>
<evidence type="ECO:0000256" key="5">
    <source>
        <dbReference type="ARBA" id="ARBA00023180"/>
    </source>
</evidence>
<dbReference type="Gene3D" id="2.120.10.30">
    <property type="entry name" value="TolB, C-terminal domain"/>
    <property type="match status" value="1"/>
</dbReference>
<dbReference type="EMBL" id="RXGB01003668">
    <property type="protein sequence ID" value="TMW91551.1"/>
    <property type="molecule type" value="Genomic_DNA"/>
</dbReference>
<protein>
    <recommendedName>
        <fullName evidence="7">Strictosidine synthase conserved region domain-containing protein</fullName>
    </recommendedName>
</protein>
<accession>A0A6N2BER0</accession>
<keyword evidence="3" id="KW-0926">Vacuole</keyword>
<feature type="non-terminal residue" evidence="8">
    <location>
        <position position="1"/>
    </location>
</feature>
<dbReference type="GO" id="GO:0005773">
    <property type="term" value="C:vacuole"/>
    <property type="evidence" value="ECO:0007669"/>
    <property type="project" value="UniProtKB-SubCell"/>
</dbReference>
<keyword evidence="6" id="KW-0472">Membrane</keyword>
<proteinExistence type="inferred from homology"/>
<comment type="similarity">
    <text evidence="2">Belongs to the strictosidine synthase family.</text>
</comment>
<dbReference type="SUPFAM" id="SSF63829">
    <property type="entry name" value="Calcium-dependent phosphotriesterase"/>
    <property type="match status" value="1"/>
</dbReference>
<dbReference type="InterPro" id="IPR011042">
    <property type="entry name" value="6-blade_b-propeller_TolB-like"/>
</dbReference>
<evidence type="ECO:0000256" key="2">
    <source>
        <dbReference type="ARBA" id="ARBA00009191"/>
    </source>
</evidence>
<evidence type="ECO:0000256" key="4">
    <source>
        <dbReference type="ARBA" id="ARBA00022729"/>
    </source>
</evidence>
<dbReference type="AlphaFoldDB" id="A0A6N2BER0"/>
<sequence>AMCCFTELESREKHLYSIRESIDKSFKEFKHKKKMRPIQMNDSNILLLFIATVALFASVNLAFDDSKNALKSQNVLSKSEIIQLNGAIGPESVAFDPNGEGPYIGVADGRILKFQGSYWADFAVTSSQRESCTLPFAPEMEHICGRPLGLRFDTKTGELYIADAYFGLQVVGPKGGLATLLVQIFEGEPLVFTNDVDIDDQDDVIYFTDTSTRYQRRQFVDSLLSRDATGRLMKYTKSTQKIEILIRGLAFANGVSLSKDRSFVLVAETSNFRILRYWLKGPLEGTHDTFAELPGFPDNIRRNSKGEFWVAIQAIRSQSSFSNSEMVNESLKLQFIAQKFNDLLSVGLLHATAIKLSEDGRVLKVLEDVEGKTLRSISEVHEVDDKLLFGSVIMPFLGVYKL</sequence>
<feature type="transmembrane region" description="Helical" evidence="6">
    <location>
        <begin position="43"/>
        <end position="63"/>
    </location>
</feature>
<keyword evidence="5" id="KW-0325">Glycoprotein</keyword>
<dbReference type="PANTHER" id="PTHR10426">
    <property type="entry name" value="STRICTOSIDINE SYNTHASE-RELATED"/>
    <property type="match status" value="1"/>
</dbReference>
<evidence type="ECO:0000256" key="1">
    <source>
        <dbReference type="ARBA" id="ARBA00004116"/>
    </source>
</evidence>
<organism evidence="8">
    <name type="scientific">Solanum chilense</name>
    <name type="common">Tomato</name>
    <name type="synonym">Lycopersicon chilense</name>
    <dbReference type="NCBI Taxonomy" id="4083"/>
    <lineage>
        <taxon>Eukaryota</taxon>
        <taxon>Viridiplantae</taxon>
        <taxon>Streptophyta</taxon>
        <taxon>Embryophyta</taxon>
        <taxon>Tracheophyta</taxon>
        <taxon>Spermatophyta</taxon>
        <taxon>Magnoliopsida</taxon>
        <taxon>eudicotyledons</taxon>
        <taxon>Gunneridae</taxon>
        <taxon>Pentapetalae</taxon>
        <taxon>asterids</taxon>
        <taxon>lamiids</taxon>
        <taxon>Solanales</taxon>
        <taxon>Solanaceae</taxon>
        <taxon>Solanoideae</taxon>
        <taxon>Solaneae</taxon>
        <taxon>Solanum</taxon>
        <taxon>Solanum subgen. Lycopersicon</taxon>
    </lineage>
</organism>
<dbReference type="Pfam" id="PF03088">
    <property type="entry name" value="Str_synth"/>
    <property type="match status" value="1"/>
</dbReference>
<name>A0A6N2BER0_SOLCI</name>
<dbReference type="FunFam" id="2.120.10.30:FF:000032">
    <property type="entry name" value="Protein STRICTOSIDINE SYNTHASE-LIKE 13"/>
    <property type="match status" value="1"/>
</dbReference>
<dbReference type="PANTHER" id="PTHR10426:SF118">
    <property type="entry name" value="STRICTOSIDINE SYNTHASE CONSERVED REGION DOMAIN-CONTAINING PROTEIN"/>
    <property type="match status" value="1"/>
</dbReference>
<evidence type="ECO:0000256" key="6">
    <source>
        <dbReference type="SAM" id="Phobius"/>
    </source>
</evidence>
<feature type="domain" description="Strictosidine synthase conserved region" evidence="7">
    <location>
        <begin position="194"/>
        <end position="282"/>
    </location>
</feature>
<dbReference type="InterPro" id="IPR018119">
    <property type="entry name" value="Strictosidine_synth_cons-reg"/>
</dbReference>
<dbReference type="Pfam" id="PF20067">
    <property type="entry name" value="SSL_N"/>
    <property type="match status" value="1"/>
</dbReference>
<reference evidence="8" key="1">
    <citation type="submission" date="2019-05" db="EMBL/GenBank/DDBJ databases">
        <title>The de novo reference genome and transcriptome assemblies of the wild tomato species Solanum chilense.</title>
        <authorList>
            <person name="Stam R."/>
            <person name="Nosenko T."/>
            <person name="Hoerger A.C."/>
            <person name="Stephan W."/>
            <person name="Seidel M.A."/>
            <person name="Kuhn J.M.M."/>
            <person name="Haberer G."/>
            <person name="Tellier A."/>
        </authorList>
    </citation>
    <scope>NUCLEOTIDE SEQUENCE</scope>
    <source>
        <tissue evidence="8">Mature leaves</tissue>
    </source>
</reference>
<keyword evidence="4" id="KW-0732">Signal</keyword>